<accession>A0A7J9KG55</accession>
<proteinExistence type="predicted"/>
<dbReference type="Proteomes" id="UP000593575">
    <property type="component" value="Unassembled WGS sequence"/>
</dbReference>
<comment type="caution">
    <text evidence="1">The sequence shown here is derived from an EMBL/GenBank/DDBJ whole genome shotgun (WGS) entry which is preliminary data.</text>
</comment>
<reference evidence="1 2" key="1">
    <citation type="journal article" date="2019" name="Genome Biol. Evol.">
        <title>Insights into the evolution of the New World diploid cottons (Gossypium, subgenus Houzingenia) based on genome sequencing.</title>
        <authorList>
            <person name="Grover C.E."/>
            <person name="Arick M.A. 2nd"/>
            <person name="Thrash A."/>
            <person name="Conover J.L."/>
            <person name="Sanders W.S."/>
            <person name="Peterson D.G."/>
            <person name="Frelichowski J.E."/>
            <person name="Scheffler J.A."/>
            <person name="Scheffler B.E."/>
            <person name="Wendel J.F."/>
        </authorList>
    </citation>
    <scope>NUCLEOTIDE SEQUENCE [LARGE SCALE GENOMIC DNA]</scope>
    <source>
        <strain evidence="1">6</strain>
        <tissue evidence="1">Leaf</tissue>
    </source>
</reference>
<gene>
    <name evidence="1" type="ORF">Goarm_022626</name>
</gene>
<protein>
    <submittedName>
        <fullName evidence="1">Uncharacterized protein</fullName>
    </submittedName>
</protein>
<evidence type="ECO:0000313" key="1">
    <source>
        <dbReference type="EMBL" id="MBA0845435.1"/>
    </source>
</evidence>
<dbReference type="EMBL" id="JABFAE010415634">
    <property type="protein sequence ID" value="MBA0845435.1"/>
    <property type="molecule type" value="Genomic_DNA"/>
</dbReference>
<evidence type="ECO:0000313" key="2">
    <source>
        <dbReference type="Proteomes" id="UP000593575"/>
    </source>
</evidence>
<keyword evidence="2" id="KW-1185">Reference proteome</keyword>
<name>A0A7J9KG55_9ROSI</name>
<feature type="non-terminal residue" evidence="1">
    <location>
        <position position="59"/>
    </location>
</feature>
<dbReference type="AlphaFoldDB" id="A0A7J9KG55"/>
<sequence>MELFVVETCLVEESVNNWVIDSRATNQVCVSLQGFSETRSLRDKSLSLWTRDRRYVLAE</sequence>
<organism evidence="1 2">
    <name type="scientific">Gossypium armourianum</name>
    <dbReference type="NCBI Taxonomy" id="34283"/>
    <lineage>
        <taxon>Eukaryota</taxon>
        <taxon>Viridiplantae</taxon>
        <taxon>Streptophyta</taxon>
        <taxon>Embryophyta</taxon>
        <taxon>Tracheophyta</taxon>
        <taxon>Spermatophyta</taxon>
        <taxon>Magnoliopsida</taxon>
        <taxon>eudicotyledons</taxon>
        <taxon>Gunneridae</taxon>
        <taxon>Pentapetalae</taxon>
        <taxon>rosids</taxon>
        <taxon>malvids</taxon>
        <taxon>Malvales</taxon>
        <taxon>Malvaceae</taxon>
        <taxon>Malvoideae</taxon>
        <taxon>Gossypium</taxon>
    </lineage>
</organism>